<proteinExistence type="predicted"/>
<sequence>MESGKAVILLASTMTLLALIGSISAKPTDQQLSSSESHYELQPIDICIFGCDHCFKADALVKCANECILSQATVAPEWVSLCPYLSRQYTHPLPLLPNNPYRH</sequence>
<dbReference type="Proteomes" id="UP001642540">
    <property type="component" value="Unassembled WGS sequence"/>
</dbReference>
<comment type="caution">
    <text evidence="2">The sequence shown here is derived from an EMBL/GenBank/DDBJ whole genome shotgun (WGS) entry which is preliminary data.</text>
</comment>
<gene>
    <name evidence="2" type="ORF">ODALV1_LOCUS15032</name>
</gene>
<reference evidence="2 3" key="1">
    <citation type="submission" date="2024-08" db="EMBL/GenBank/DDBJ databases">
        <authorList>
            <person name="Cucini C."/>
            <person name="Frati F."/>
        </authorList>
    </citation>
    <scope>NUCLEOTIDE SEQUENCE [LARGE SCALE GENOMIC DNA]</scope>
</reference>
<accession>A0ABP1R041</accession>
<organism evidence="2 3">
    <name type="scientific">Orchesella dallaii</name>
    <dbReference type="NCBI Taxonomy" id="48710"/>
    <lineage>
        <taxon>Eukaryota</taxon>
        <taxon>Metazoa</taxon>
        <taxon>Ecdysozoa</taxon>
        <taxon>Arthropoda</taxon>
        <taxon>Hexapoda</taxon>
        <taxon>Collembola</taxon>
        <taxon>Entomobryomorpha</taxon>
        <taxon>Entomobryoidea</taxon>
        <taxon>Orchesellidae</taxon>
        <taxon>Orchesellinae</taxon>
        <taxon>Orchesella</taxon>
    </lineage>
</organism>
<keyword evidence="1" id="KW-0732">Signal</keyword>
<evidence type="ECO:0000313" key="3">
    <source>
        <dbReference type="Proteomes" id="UP001642540"/>
    </source>
</evidence>
<feature type="signal peptide" evidence="1">
    <location>
        <begin position="1"/>
        <end position="25"/>
    </location>
</feature>
<dbReference type="EMBL" id="CAXLJM020000046">
    <property type="protein sequence ID" value="CAL8111431.1"/>
    <property type="molecule type" value="Genomic_DNA"/>
</dbReference>
<keyword evidence="3" id="KW-1185">Reference proteome</keyword>
<feature type="chain" id="PRO_5045552085" evidence="1">
    <location>
        <begin position="26"/>
        <end position="103"/>
    </location>
</feature>
<protein>
    <submittedName>
        <fullName evidence="2">Uncharacterized protein</fullName>
    </submittedName>
</protein>
<evidence type="ECO:0000313" key="2">
    <source>
        <dbReference type="EMBL" id="CAL8111431.1"/>
    </source>
</evidence>
<name>A0ABP1R041_9HEXA</name>
<evidence type="ECO:0000256" key="1">
    <source>
        <dbReference type="SAM" id="SignalP"/>
    </source>
</evidence>